<name>A0A366RPE1_9HYPO</name>
<dbReference type="RefSeq" id="XP_031015844.1">
    <property type="nucleotide sequence ID" value="XM_031160074.1"/>
</dbReference>
<dbReference type="Proteomes" id="UP000253153">
    <property type="component" value="Unassembled WGS sequence"/>
</dbReference>
<proteinExistence type="inferred from homology"/>
<evidence type="ECO:0000313" key="7">
    <source>
        <dbReference type="Proteomes" id="UP000253153"/>
    </source>
</evidence>
<sequence>MPFRMQNFVISTTDIWAGDWSDPVPIDFDGLDPSLFFDDEDGGTIKQMQIDLRTGEALSELREIWGGHLCHDTEGPHMYKYGGWYYLLVAEGGTFRDHVLSIARSRSIWGPFESYENNPILTARNTKEPIQNVGHGELFQDASGSWWAAILGGNVAWNGSLGNDQPRLRSLANHYVSLLYIRSPIMSDYILPPKLNETGSDGITSFRLRPSSGTLSSPTGTCTFIGIRQRHFDCTSQVSLVIGTKKDSFGVIAGLSLYKDHLRHLSLYYDYDKREITCQIVNSLTGLASGGVVKTATVASTNSELQTTLKLQIAATKDAYTVSYAQADDGGEWKELYAFPVQDLVTQEMTGPVFGIFSHRAVHVEGQSGRDNEEITSNDYVEFTDFSVDGRRVETLD</sequence>
<dbReference type="InterPro" id="IPR023296">
    <property type="entry name" value="Glyco_hydro_beta-prop_sf"/>
</dbReference>
<feature type="domain" description="Beta-xylosidase C-terminal Concanavalin A-like" evidence="5">
    <location>
        <begin position="207"/>
        <end position="360"/>
    </location>
</feature>
<evidence type="ECO:0000256" key="4">
    <source>
        <dbReference type="RuleBase" id="RU361187"/>
    </source>
</evidence>
<dbReference type="InterPro" id="IPR006710">
    <property type="entry name" value="Glyco_hydro_43"/>
</dbReference>
<reference evidence="6 7" key="1">
    <citation type="submission" date="2018-06" db="EMBL/GenBank/DDBJ databases">
        <title>Fusarium incarnatum-equiseti species complex species 28.</title>
        <authorList>
            <person name="Gardiner D.M."/>
        </authorList>
    </citation>
    <scope>NUCLEOTIDE SEQUENCE [LARGE SCALE GENOMIC DNA]</scope>
    <source>
        <strain evidence="6 7">FIESC_28</strain>
    </source>
</reference>
<dbReference type="PANTHER" id="PTHR42812">
    <property type="entry name" value="BETA-XYLOSIDASE"/>
    <property type="match status" value="1"/>
</dbReference>
<comment type="caution">
    <text evidence="6">The sequence shown here is derived from an EMBL/GenBank/DDBJ whole genome shotgun (WGS) entry which is preliminary data.</text>
</comment>
<dbReference type="AlphaFoldDB" id="A0A366RPE1"/>
<dbReference type="SUPFAM" id="SSF49899">
    <property type="entry name" value="Concanavalin A-like lectins/glucanases"/>
    <property type="match status" value="1"/>
</dbReference>
<keyword evidence="7" id="KW-1185">Reference proteome</keyword>
<accession>A0A366RPE1</accession>
<dbReference type="Pfam" id="PF04616">
    <property type="entry name" value="Glyco_hydro_43"/>
    <property type="match status" value="1"/>
</dbReference>
<evidence type="ECO:0000256" key="2">
    <source>
        <dbReference type="ARBA" id="ARBA00022801"/>
    </source>
</evidence>
<organism evidence="6 7">
    <name type="scientific">Fusarium coffeatum</name>
    <dbReference type="NCBI Taxonomy" id="231269"/>
    <lineage>
        <taxon>Eukaryota</taxon>
        <taxon>Fungi</taxon>
        <taxon>Dikarya</taxon>
        <taxon>Ascomycota</taxon>
        <taxon>Pezizomycotina</taxon>
        <taxon>Sordariomycetes</taxon>
        <taxon>Hypocreomycetidae</taxon>
        <taxon>Hypocreales</taxon>
        <taxon>Nectriaceae</taxon>
        <taxon>Fusarium</taxon>
        <taxon>Fusarium incarnatum-equiseti species complex</taxon>
    </lineage>
</organism>
<dbReference type="InterPro" id="IPR013320">
    <property type="entry name" value="ConA-like_dom_sf"/>
</dbReference>
<gene>
    <name evidence="6" type="ORF">FIESC28_05929</name>
</gene>
<keyword evidence="3 4" id="KW-0326">Glycosidase</keyword>
<dbReference type="OrthoDB" id="408373at2759"/>
<evidence type="ECO:0000259" key="5">
    <source>
        <dbReference type="Pfam" id="PF17851"/>
    </source>
</evidence>
<evidence type="ECO:0000313" key="6">
    <source>
        <dbReference type="EMBL" id="RBR18652.1"/>
    </source>
</evidence>
<evidence type="ECO:0000256" key="1">
    <source>
        <dbReference type="ARBA" id="ARBA00009865"/>
    </source>
</evidence>
<dbReference type="GO" id="GO:0005975">
    <property type="term" value="P:carbohydrate metabolic process"/>
    <property type="evidence" value="ECO:0007669"/>
    <property type="project" value="InterPro"/>
</dbReference>
<dbReference type="GO" id="GO:0004553">
    <property type="term" value="F:hydrolase activity, hydrolyzing O-glycosyl compounds"/>
    <property type="evidence" value="ECO:0007669"/>
    <property type="project" value="InterPro"/>
</dbReference>
<dbReference type="Pfam" id="PF17851">
    <property type="entry name" value="GH43_C2"/>
    <property type="match status" value="1"/>
</dbReference>
<dbReference type="SUPFAM" id="SSF75005">
    <property type="entry name" value="Arabinanase/levansucrase/invertase"/>
    <property type="match status" value="1"/>
</dbReference>
<protein>
    <recommendedName>
        <fullName evidence="5">Beta-xylosidase C-terminal Concanavalin A-like domain-containing protein</fullName>
    </recommendedName>
</protein>
<dbReference type="GeneID" id="41995370"/>
<dbReference type="InterPro" id="IPR051795">
    <property type="entry name" value="Glycosyl_Hydrlase_43"/>
</dbReference>
<dbReference type="Gene3D" id="2.60.120.200">
    <property type="match status" value="1"/>
</dbReference>
<dbReference type="InterPro" id="IPR041542">
    <property type="entry name" value="GH43_C2"/>
</dbReference>
<dbReference type="PANTHER" id="PTHR42812:SF12">
    <property type="entry name" value="BETA-XYLOSIDASE-RELATED"/>
    <property type="match status" value="1"/>
</dbReference>
<evidence type="ECO:0000256" key="3">
    <source>
        <dbReference type="ARBA" id="ARBA00023295"/>
    </source>
</evidence>
<dbReference type="EMBL" id="QKXC01000122">
    <property type="protein sequence ID" value="RBR18652.1"/>
    <property type="molecule type" value="Genomic_DNA"/>
</dbReference>
<comment type="similarity">
    <text evidence="1 4">Belongs to the glycosyl hydrolase 43 family.</text>
</comment>
<dbReference type="Gene3D" id="2.115.10.20">
    <property type="entry name" value="Glycosyl hydrolase domain, family 43"/>
    <property type="match status" value="1"/>
</dbReference>
<keyword evidence="2 4" id="KW-0378">Hydrolase</keyword>